<evidence type="ECO:0000256" key="2">
    <source>
        <dbReference type="ARBA" id="ARBA00012662"/>
    </source>
</evidence>
<dbReference type="SMART" id="SM00812">
    <property type="entry name" value="Alpha_L_fucos"/>
    <property type="match status" value="1"/>
</dbReference>
<evidence type="ECO:0000256" key="4">
    <source>
        <dbReference type="ARBA" id="ARBA00022801"/>
    </source>
</evidence>
<dbReference type="Gene3D" id="3.20.20.80">
    <property type="entry name" value="Glycosidases"/>
    <property type="match status" value="1"/>
</dbReference>
<dbReference type="PANTHER" id="PTHR10030">
    <property type="entry name" value="ALPHA-L-FUCOSIDASE"/>
    <property type="match status" value="1"/>
</dbReference>
<dbReference type="RefSeq" id="WP_346758954.1">
    <property type="nucleotide sequence ID" value="NZ_JAUJEB010000003.1"/>
</dbReference>
<dbReference type="SUPFAM" id="SSF51445">
    <property type="entry name" value="(Trans)glycosidases"/>
    <property type="match status" value="1"/>
</dbReference>
<dbReference type="PANTHER" id="PTHR10030:SF37">
    <property type="entry name" value="ALPHA-L-FUCOSIDASE-RELATED"/>
    <property type="match status" value="1"/>
</dbReference>
<protein>
    <recommendedName>
        <fullName evidence="2">alpha-L-fucosidase</fullName>
        <ecNumber evidence="2">3.2.1.51</ecNumber>
    </recommendedName>
</protein>
<keyword evidence="8" id="KW-1185">Reference proteome</keyword>
<dbReference type="InterPro" id="IPR000933">
    <property type="entry name" value="Glyco_hydro_29"/>
</dbReference>
<dbReference type="Proteomes" id="UP001172083">
    <property type="component" value="Unassembled WGS sequence"/>
</dbReference>
<evidence type="ECO:0000256" key="5">
    <source>
        <dbReference type="ARBA" id="ARBA00023295"/>
    </source>
</evidence>
<keyword evidence="3" id="KW-0732">Signal</keyword>
<comment type="similarity">
    <text evidence="1">Belongs to the glycosyl hydrolase 29 family.</text>
</comment>
<keyword evidence="4" id="KW-0378">Hydrolase</keyword>
<dbReference type="Pfam" id="PF01120">
    <property type="entry name" value="Alpha_L_fucos"/>
    <property type="match status" value="1"/>
</dbReference>
<organism evidence="7 8">
    <name type="scientific">Agaribacillus aureus</name>
    <dbReference type="NCBI Taxonomy" id="3051825"/>
    <lineage>
        <taxon>Bacteria</taxon>
        <taxon>Pseudomonadati</taxon>
        <taxon>Bacteroidota</taxon>
        <taxon>Cytophagia</taxon>
        <taxon>Cytophagales</taxon>
        <taxon>Splendidivirgaceae</taxon>
        <taxon>Agaribacillus</taxon>
    </lineage>
</organism>
<evidence type="ECO:0000259" key="6">
    <source>
        <dbReference type="Pfam" id="PF01120"/>
    </source>
</evidence>
<dbReference type="InterPro" id="IPR057739">
    <property type="entry name" value="Glyco_hydro_29_N"/>
</dbReference>
<evidence type="ECO:0000313" key="7">
    <source>
        <dbReference type="EMBL" id="MDN5213617.1"/>
    </source>
</evidence>
<dbReference type="EMBL" id="JAUJEB010000003">
    <property type="protein sequence ID" value="MDN5213617.1"/>
    <property type="molecule type" value="Genomic_DNA"/>
</dbReference>
<dbReference type="EC" id="3.2.1.51" evidence="2"/>
<keyword evidence="5" id="KW-0326">Glycosidase</keyword>
<evidence type="ECO:0000313" key="8">
    <source>
        <dbReference type="Proteomes" id="UP001172083"/>
    </source>
</evidence>
<evidence type="ECO:0000256" key="3">
    <source>
        <dbReference type="ARBA" id="ARBA00022729"/>
    </source>
</evidence>
<feature type="domain" description="Glycoside hydrolase family 29 N-terminal" evidence="6">
    <location>
        <begin position="79"/>
        <end position="382"/>
    </location>
</feature>
<dbReference type="Gene3D" id="2.60.120.260">
    <property type="entry name" value="Galactose-binding domain-like"/>
    <property type="match status" value="1"/>
</dbReference>
<proteinExistence type="inferred from homology"/>
<comment type="caution">
    <text evidence="7">The sequence shown here is derived from an EMBL/GenBank/DDBJ whole genome shotgun (WGS) entry which is preliminary data.</text>
</comment>
<dbReference type="InterPro" id="IPR017853">
    <property type="entry name" value="GH"/>
</dbReference>
<reference evidence="7" key="1">
    <citation type="submission" date="2023-06" db="EMBL/GenBank/DDBJ databases">
        <title>Genomic of Agaribacillus aureum.</title>
        <authorList>
            <person name="Wang G."/>
        </authorList>
    </citation>
    <scope>NUCLEOTIDE SEQUENCE</scope>
    <source>
        <strain evidence="7">BMA12</strain>
    </source>
</reference>
<gene>
    <name evidence="7" type="ORF">QQ020_16215</name>
</gene>
<evidence type="ECO:0000256" key="1">
    <source>
        <dbReference type="ARBA" id="ARBA00007951"/>
    </source>
</evidence>
<dbReference type="PROSITE" id="PS51257">
    <property type="entry name" value="PROKAR_LIPOPROTEIN"/>
    <property type="match status" value="1"/>
</dbReference>
<name>A0ABT8L9E0_9BACT</name>
<accession>A0ABT8L9E0</accession>
<sequence>MKSIKNFLGVAVVFGLLVSCSQISQTRENDETNQVSQTNELAKPLPKQIAFADWEVGAFIHFGLNPFTGQEHGDGKESPSKFNPTELDAEQWVLTAKSLGAKYICLTARHEGGFCLWPSKTTSYTIANSPYKGGKGDIVQEFVDACRKHGLKIGLYHTSSHDTNTGLSWYDGPIGWGPSRDSLMGIAFQDAEFKKRYREVQMAQVRELLTNYGPIDFMWSDHWGAPDTEHVWHPITDLVADLQPNMVFMGPETWVPGNESGHVVYPMWNAVHTLDGTNYTRPAPNKGDVDTENDYGLLEGEVRTGHPLGAYWRVRECPTSSTFHSGGWFWHPGRTRAKELPEHIDLYYRTVGLGANVIINLPPDTRGLIPDDIVAAAKAFGDEIKNRFGNPIAGSDAIPAGNTFELSWEEPTEVNTIVLMEHIANGQKAVRYTLEAFLDREWVELKHANKFPSARPPYNSVPGYETIGHKKIDRVEPVVTNKIRFRSLESVHDLPVELRKMQVFNCEPYMK</sequence>